<keyword evidence="2" id="KW-1185">Reference proteome</keyword>
<name>A0ABT4ZWC6_9CYAN</name>
<reference evidence="1 2" key="1">
    <citation type="submission" date="2023-01" db="EMBL/GenBank/DDBJ databases">
        <title>Genomes from the Australian National Cyanobacteria Reference Collection.</title>
        <authorList>
            <person name="Willis A."/>
            <person name="Lee E.M.F."/>
        </authorList>
    </citation>
    <scope>NUCLEOTIDE SEQUENCE [LARGE SCALE GENOMIC DNA]</scope>
    <source>
        <strain evidence="1 2">CS-549</strain>
    </source>
</reference>
<evidence type="ECO:0000313" key="2">
    <source>
        <dbReference type="Proteomes" id="UP001211711"/>
    </source>
</evidence>
<organism evidence="1 2">
    <name type="scientific">Sphaerospermopsis kisseleviana CS-549</name>
    <dbReference type="NCBI Taxonomy" id="3021783"/>
    <lineage>
        <taxon>Bacteria</taxon>
        <taxon>Bacillati</taxon>
        <taxon>Cyanobacteriota</taxon>
        <taxon>Cyanophyceae</taxon>
        <taxon>Nostocales</taxon>
        <taxon>Aphanizomenonaceae</taxon>
        <taxon>Sphaerospermopsis</taxon>
        <taxon>Sphaerospermopsis kisseleviana</taxon>
    </lineage>
</organism>
<comment type="caution">
    <text evidence="1">The sequence shown here is derived from an EMBL/GenBank/DDBJ whole genome shotgun (WGS) entry which is preliminary data.</text>
</comment>
<protein>
    <submittedName>
        <fullName evidence="1">Uncharacterized protein</fullName>
    </submittedName>
</protein>
<proteinExistence type="predicted"/>
<dbReference type="RefSeq" id="WP_272110778.1">
    <property type="nucleotide sequence ID" value="NZ_JAQMTI010000255.1"/>
</dbReference>
<gene>
    <name evidence="1" type="ORF">PN497_19740</name>
</gene>
<evidence type="ECO:0000313" key="1">
    <source>
        <dbReference type="EMBL" id="MDB9443569.1"/>
    </source>
</evidence>
<dbReference type="EMBL" id="JAQMTI010000255">
    <property type="protein sequence ID" value="MDB9443569.1"/>
    <property type="molecule type" value="Genomic_DNA"/>
</dbReference>
<accession>A0ABT4ZWC6</accession>
<sequence>MTHSNPPFTINDPMLSDFLDNLKSADLVGISLNPQTLGLRLDFTFGPEADDVAIELYHIIHLVFSQPLNTQDEDICFWVGEVELKKIEDDIQKYLSKYYPFINQNQVDNTNLKSLIYFHLQGDICLEVVCKNYKTFQQVRN</sequence>
<dbReference type="Proteomes" id="UP001211711">
    <property type="component" value="Unassembled WGS sequence"/>
</dbReference>